<evidence type="ECO:0000313" key="2">
    <source>
        <dbReference type="EMBL" id="TQS81892.1"/>
    </source>
</evidence>
<dbReference type="InterPro" id="IPR036614">
    <property type="entry name" value="RusA-like_sf"/>
</dbReference>
<dbReference type="Proteomes" id="UP000752814">
    <property type="component" value="Unassembled WGS sequence"/>
</dbReference>
<evidence type="ECO:0000313" key="3">
    <source>
        <dbReference type="Proteomes" id="UP000752814"/>
    </source>
</evidence>
<dbReference type="Gene3D" id="3.30.1330.70">
    <property type="entry name" value="Holliday junction resolvase RusA"/>
    <property type="match status" value="1"/>
</dbReference>
<dbReference type="GeneID" id="41323589"/>
<protein>
    <submittedName>
        <fullName evidence="2">Uncharacterized protein</fullName>
    </submittedName>
</protein>
<proteinExistence type="predicted"/>
<organism evidence="2 3">
    <name type="scientific">Candidatus Methanomassiliicoccus intestinalis</name>
    <dbReference type="NCBI Taxonomy" id="1406512"/>
    <lineage>
        <taxon>Archaea</taxon>
        <taxon>Methanobacteriati</taxon>
        <taxon>Thermoplasmatota</taxon>
        <taxon>Thermoplasmata</taxon>
        <taxon>Methanomassiliicoccales</taxon>
        <taxon>Methanomassiliicoccaceae</taxon>
        <taxon>Methanomassiliicoccus</taxon>
    </lineage>
</organism>
<dbReference type="GO" id="GO:0006310">
    <property type="term" value="P:DNA recombination"/>
    <property type="evidence" value="ECO:0007669"/>
    <property type="project" value="InterPro"/>
</dbReference>
<feature type="region of interest" description="Disordered" evidence="1">
    <location>
        <begin position="158"/>
        <end position="178"/>
    </location>
</feature>
<name>A0A8J8PF56_9ARCH</name>
<dbReference type="SUPFAM" id="SSF103084">
    <property type="entry name" value="Holliday junction resolvase RusA"/>
    <property type="match status" value="1"/>
</dbReference>
<dbReference type="GO" id="GO:0006281">
    <property type="term" value="P:DNA repair"/>
    <property type="evidence" value="ECO:0007669"/>
    <property type="project" value="InterPro"/>
</dbReference>
<reference evidence="2" key="1">
    <citation type="submission" date="2016-03" db="EMBL/GenBank/DDBJ databases">
        <authorList>
            <person name="Borrel G."/>
            <person name="Mccann A."/>
            <person name="O'Toole P.W."/>
        </authorList>
    </citation>
    <scope>NUCLEOTIDE SEQUENCE</scope>
    <source>
        <strain evidence="2">183</strain>
    </source>
</reference>
<gene>
    <name evidence="2" type="ORF">A3207_08345</name>
</gene>
<dbReference type="AlphaFoldDB" id="A0A8J8PF56"/>
<accession>A0A8J8PF56</accession>
<dbReference type="EMBL" id="LVVT01000021">
    <property type="protein sequence ID" value="TQS81892.1"/>
    <property type="molecule type" value="Genomic_DNA"/>
</dbReference>
<dbReference type="InterPro" id="IPR008822">
    <property type="entry name" value="Endonuclease_RusA-like"/>
</dbReference>
<sequence>MPIGEPLETIEFSVLGEPSPEGSTRAFYIKKINKAVVTHSNQSNLEAWRNRVATEAQRALEGSSWISDSSSAYALDVDFYLTRPPSVQPHKRLHPIVKPDLDKFIRAINDALTGILFSDDCQVIALNITKTYDDDLRPGAHIKAYRYANTCEKPKKIKKEEVNQGPLDEFEEFEDPRD</sequence>
<dbReference type="GO" id="GO:0000287">
    <property type="term" value="F:magnesium ion binding"/>
    <property type="evidence" value="ECO:0007669"/>
    <property type="project" value="InterPro"/>
</dbReference>
<dbReference type="RefSeq" id="WP_020449056.1">
    <property type="nucleotide sequence ID" value="NZ_CAYAXV010000004.1"/>
</dbReference>
<evidence type="ECO:0000256" key="1">
    <source>
        <dbReference type="SAM" id="MobiDB-lite"/>
    </source>
</evidence>
<dbReference type="Pfam" id="PF05866">
    <property type="entry name" value="RusA"/>
    <property type="match status" value="1"/>
</dbReference>
<feature type="compositionally biased region" description="Acidic residues" evidence="1">
    <location>
        <begin position="168"/>
        <end position="178"/>
    </location>
</feature>
<comment type="caution">
    <text evidence="2">The sequence shown here is derived from an EMBL/GenBank/DDBJ whole genome shotgun (WGS) entry which is preliminary data.</text>
</comment>